<evidence type="ECO:0000313" key="1">
    <source>
        <dbReference type="EMBL" id="PWZ00378.1"/>
    </source>
</evidence>
<dbReference type="Proteomes" id="UP000246740">
    <property type="component" value="Unassembled WGS sequence"/>
</dbReference>
<dbReference type="AlphaFoldDB" id="A0A317XR61"/>
<sequence>MSIMDHGLQLQLQPNSFGQDQMICSRPISQIFMRTSPSTPPPSFQRRLCLHSPSCPLCLSVQESMRTTLSFLGRSDA</sequence>
<dbReference type="InParanoid" id="A0A317XR61"/>
<evidence type="ECO:0000313" key="2">
    <source>
        <dbReference type="Proteomes" id="UP000246740"/>
    </source>
</evidence>
<name>A0A317XR61_9BASI</name>
<accession>A0A317XR61</accession>
<keyword evidence="2" id="KW-1185">Reference proteome</keyword>
<proteinExistence type="predicted"/>
<protein>
    <submittedName>
        <fullName evidence="1">Uncharacterized protein</fullName>
    </submittedName>
</protein>
<gene>
    <name evidence="1" type="ORF">BCV70DRAFT_199664</name>
</gene>
<organism evidence="1 2">
    <name type="scientific">Testicularia cyperi</name>
    <dbReference type="NCBI Taxonomy" id="1882483"/>
    <lineage>
        <taxon>Eukaryota</taxon>
        <taxon>Fungi</taxon>
        <taxon>Dikarya</taxon>
        <taxon>Basidiomycota</taxon>
        <taxon>Ustilaginomycotina</taxon>
        <taxon>Ustilaginomycetes</taxon>
        <taxon>Ustilaginales</taxon>
        <taxon>Anthracoideaceae</taxon>
        <taxon>Testicularia</taxon>
    </lineage>
</organism>
<reference evidence="1 2" key="1">
    <citation type="journal article" date="2018" name="Mol. Biol. Evol.">
        <title>Broad Genomic Sampling Reveals a Smut Pathogenic Ancestry of the Fungal Clade Ustilaginomycotina.</title>
        <authorList>
            <person name="Kijpornyongpan T."/>
            <person name="Mondo S.J."/>
            <person name="Barry K."/>
            <person name="Sandor L."/>
            <person name="Lee J."/>
            <person name="Lipzen A."/>
            <person name="Pangilinan J."/>
            <person name="LaButti K."/>
            <person name="Hainaut M."/>
            <person name="Henrissat B."/>
            <person name="Grigoriev I.V."/>
            <person name="Spatafora J.W."/>
            <person name="Aime M.C."/>
        </authorList>
    </citation>
    <scope>NUCLEOTIDE SEQUENCE [LARGE SCALE GENOMIC DNA]</scope>
    <source>
        <strain evidence="1 2">MCA 3645</strain>
    </source>
</reference>
<dbReference type="EMBL" id="KZ819192">
    <property type="protein sequence ID" value="PWZ00378.1"/>
    <property type="molecule type" value="Genomic_DNA"/>
</dbReference>